<keyword evidence="4" id="KW-1185">Reference proteome</keyword>
<dbReference type="PANTHER" id="PTHR11895">
    <property type="entry name" value="TRANSAMIDASE"/>
    <property type="match status" value="1"/>
</dbReference>
<proteinExistence type="inferred from homology"/>
<dbReference type="InterPro" id="IPR036928">
    <property type="entry name" value="AS_sf"/>
</dbReference>
<evidence type="ECO:0000259" key="2">
    <source>
        <dbReference type="Pfam" id="PF01425"/>
    </source>
</evidence>
<sequence>MSLAYDVFHQQDHRENRDLSHPSVQALKIGIVEDPLYQREGSPHAIKVVEQVDKLLEEAGHAVERVKPPHPFDDFISLHRQAVAYEAAAYHGSTVQTNKTNIGDHFVELVESGMAMTKENYEKARRSLEEMKAETWKAFQPYDLLMAPPVPSSVPEGLDTTGPPNFTTPWTVLGGPLSVIPAALDSNGLPLAVMLAAAPGNDTELIQISKYVEWMKGEDYIG</sequence>
<evidence type="ECO:0000256" key="1">
    <source>
        <dbReference type="ARBA" id="ARBA00009199"/>
    </source>
</evidence>
<protein>
    <submittedName>
        <fullName evidence="3">Asp-tRNA(Asn)/Glu-tRNA(Gln) amidotransferase A subunit family amidase</fullName>
    </submittedName>
</protein>
<evidence type="ECO:0000313" key="4">
    <source>
        <dbReference type="Proteomes" id="UP001232445"/>
    </source>
</evidence>
<name>A0ABU0CP60_9BACI</name>
<dbReference type="PANTHER" id="PTHR11895:SF7">
    <property type="entry name" value="GLUTAMYL-TRNA(GLN) AMIDOTRANSFERASE SUBUNIT A, MITOCHONDRIAL"/>
    <property type="match status" value="1"/>
</dbReference>
<accession>A0ABU0CP60</accession>
<dbReference type="EMBL" id="JAUSUQ010000003">
    <property type="protein sequence ID" value="MDQ0338203.1"/>
    <property type="molecule type" value="Genomic_DNA"/>
</dbReference>
<organism evidence="3 4">
    <name type="scientific">Caldalkalibacillus uzonensis</name>
    <dbReference type="NCBI Taxonomy" id="353224"/>
    <lineage>
        <taxon>Bacteria</taxon>
        <taxon>Bacillati</taxon>
        <taxon>Bacillota</taxon>
        <taxon>Bacilli</taxon>
        <taxon>Bacillales</taxon>
        <taxon>Bacillaceae</taxon>
        <taxon>Caldalkalibacillus</taxon>
    </lineage>
</organism>
<feature type="domain" description="Amidase" evidence="2">
    <location>
        <begin position="14"/>
        <end position="205"/>
    </location>
</feature>
<gene>
    <name evidence="3" type="ORF">J2S00_000987</name>
</gene>
<dbReference type="Gene3D" id="3.90.1300.10">
    <property type="entry name" value="Amidase signature (AS) domain"/>
    <property type="match status" value="1"/>
</dbReference>
<dbReference type="InterPro" id="IPR000120">
    <property type="entry name" value="Amidase"/>
</dbReference>
<dbReference type="Proteomes" id="UP001232445">
    <property type="component" value="Unassembled WGS sequence"/>
</dbReference>
<dbReference type="InterPro" id="IPR023631">
    <property type="entry name" value="Amidase_dom"/>
</dbReference>
<evidence type="ECO:0000313" key="3">
    <source>
        <dbReference type="EMBL" id="MDQ0338203.1"/>
    </source>
</evidence>
<dbReference type="SUPFAM" id="SSF75304">
    <property type="entry name" value="Amidase signature (AS) enzymes"/>
    <property type="match status" value="1"/>
</dbReference>
<comment type="caution">
    <text evidence="3">The sequence shown here is derived from an EMBL/GenBank/DDBJ whole genome shotgun (WGS) entry which is preliminary data.</text>
</comment>
<reference evidence="3 4" key="1">
    <citation type="submission" date="2023-07" db="EMBL/GenBank/DDBJ databases">
        <title>Genomic Encyclopedia of Type Strains, Phase IV (KMG-IV): sequencing the most valuable type-strain genomes for metagenomic binning, comparative biology and taxonomic classification.</title>
        <authorList>
            <person name="Goeker M."/>
        </authorList>
    </citation>
    <scope>NUCLEOTIDE SEQUENCE [LARGE SCALE GENOMIC DNA]</scope>
    <source>
        <strain evidence="3 4">DSM 17740</strain>
    </source>
</reference>
<dbReference type="Pfam" id="PF01425">
    <property type="entry name" value="Amidase"/>
    <property type="match status" value="1"/>
</dbReference>
<comment type="similarity">
    <text evidence="1">Belongs to the amidase family.</text>
</comment>